<dbReference type="InterPro" id="IPR046674">
    <property type="entry name" value="DUF6544"/>
</dbReference>
<protein>
    <submittedName>
        <fullName evidence="1">Uncharacterized protein</fullName>
    </submittedName>
</protein>
<evidence type="ECO:0000313" key="2">
    <source>
        <dbReference type="Proteomes" id="UP000680348"/>
    </source>
</evidence>
<dbReference type="Pfam" id="PF20181">
    <property type="entry name" value="DUF6544"/>
    <property type="match status" value="1"/>
</dbReference>
<dbReference type="AlphaFoldDB" id="A0A942E1D3"/>
<gene>
    <name evidence="1" type="ORF">KEU06_23640</name>
</gene>
<dbReference type="RefSeq" id="WP_188257162.1">
    <property type="nucleotide sequence ID" value="NZ_JABVCF010000014.1"/>
</dbReference>
<dbReference type="EMBL" id="JAGWCR010000014">
    <property type="protein sequence ID" value="MBS3651616.1"/>
    <property type="molecule type" value="Genomic_DNA"/>
</dbReference>
<organism evidence="1 2">
    <name type="scientific">Pseudaminobacter soli</name>
    <name type="common">ex Zhang et al. 2022</name>
    <dbReference type="NCBI Taxonomy" id="2831468"/>
    <lineage>
        <taxon>Bacteria</taxon>
        <taxon>Pseudomonadati</taxon>
        <taxon>Pseudomonadota</taxon>
        <taxon>Alphaproteobacteria</taxon>
        <taxon>Hyphomicrobiales</taxon>
        <taxon>Phyllobacteriaceae</taxon>
        <taxon>Pseudaminobacter</taxon>
    </lineage>
</organism>
<keyword evidence="2" id="KW-1185">Reference proteome</keyword>
<reference evidence="1" key="1">
    <citation type="submission" date="2021-04" db="EMBL/GenBank/DDBJ databases">
        <title>Pseudaminobacter soli sp. nov., isolated from paddy soil contaminated by heavy metals.</title>
        <authorList>
            <person name="Zhang K."/>
        </authorList>
    </citation>
    <scope>NUCLEOTIDE SEQUENCE</scope>
    <source>
        <strain evidence="1">19-2017</strain>
    </source>
</reference>
<dbReference type="Proteomes" id="UP000680348">
    <property type="component" value="Unassembled WGS sequence"/>
</dbReference>
<comment type="caution">
    <text evidence="1">The sequence shown here is derived from an EMBL/GenBank/DDBJ whole genome shotgun (WGS) entry which is preliminary data.</text>
</comment>
<name>A0A942E1D3_9HYPH</name>
<accession>A0A942E1D3</accession>
<evidence type="ECO:0000313" key="1">
    <source>
        <dbReference type="EMBL" id="MBS3651616.1"/>
    </source>
</evidence>
<proteinExistence type="predicted"/>
<sequence length="279" mass="30537">MKAAVIVLAVLLAVTAALALWRASDRRIETRVWTGLAARSDDPAGFDAAMVATLPEPARRYFLYTIAPGTPLRSTAHIEMTGEIGTGTKQAPDYRPMRARQLLAAPRGFVWQLDAGLIGGSDAMTVGNSWTRFWLAGILPVVRAGGESNHFRSAFGRVVAEGTFWTPAAFLPGPGIRWDPVDADTARVTVVHHGLEQSVEITVASDGQPVRVVLSRWSNANPEKEWRLQPFGGDLADFREFGGYRLPTRVEGGNLIGTEDYFPFFKARVRSISFDDLKP</sequence>